<organism evidence="1 2">
    <name type="scientific">Tanacetum coccineum</name>
    <dbReference type="NCBI Taxonomy" id="301880"/>
    <lineage>
        <taxon>Eukaryota</taxon>
        <taxon>Viridiplantae</taxon>
        <taxon>Streptophyta</taxon>
        <taxon>Embryophyta</taxon>
        <taxon>Tracheophyta</taxon>
        <taxon>Spermatophyta</taxon>
        <taxon>Magnoliopsida</taxon>
        <taxon>eudicotyledons</taxon>
        <taxon>Gunneridae</taxon>
        <taxon>Pentapetalae</taxon>
        <taxon>asterids</taxon>
        <taxon>campanulids</taxon>
        <taxon>Asterales</taxon>
        <taxon>Asteraceae</taxon>
        <taxon>Asteroideae</taxon>
        <taxon>Anthemideae</taxon>
        <taxon>Anthemidinae</taxon>
        <taxon>Tanacetum</taxon>
    </lineage>
</organism>
<reference evidence="1" key="1">
    <citation type="journal article" date="2022" name="Int. J. Mol. Sci.">
        <title>Draft Genome of Tanacetum Coccineum: Genomic Comparison of Closely Related Tanacetum-Family Plants.</title>
        <authorList>
            <person name="Yamashiro T."/>
            <person name="Shiraishi A."/>
            <person name="Nakayama K."/>
            <person name="Satake H."/>
        </authorList>
    </citation>
    <scope>NUCLEOTIDE SEQUENCE</scope>
</reference>
<sequence length="169" mass="19658">MLNQPLVRKRKILCPAPPKAPSLNRNLLEFLFNQRNQCSRLRIQTCHKIRQGIWVIMKMNQREYKLLLDMMTWFRKPTPPQEHTDPDWNVGKTTQKGPTQNWLMTLAASTSTDKSLKDFDELMSTLIDFSGYILNGLKIKNLTQEVLLGPAFRLLKGIRSSYAELEKLL</sequence>
<keyword evidence="2" id="KW-1185">Reference proteome</keyword>
<protein>
    <submittedName>
        <fullName evidence="1">Uncharacterized protein</fullName>
    </submittedName>
</protein>
<name>A0ABQ5E559_9ASTR</name>
<gene>
    <name evidence="1" type="ORF">Tco_0954715</name>
</gene>
<comment type="caution">
    <text evidence="1">The sequence shown here is derived from an EMBL/GenBank/DDBJ whole genome shotgun (WGS) entry which is preliminary data.</text>
</comment>
<dbReference type="Proteomes" id="UP001151760">
    <property type="component" value="Unassembled WGS sequence"/>
</dbReference>
<evidence type="ECO:0000313" key="1">
    <source>
        <dbReference type="EMBL" id="GJT46000.1"/>
    </source>
</evidence>
<reference evidence="1" key="2">
    <citation type="submission" date="2022-01" db="EMBL/GenBank/DDBJ databases">
        <authorList>
            <person name="Yamashiro T."/>
            <person name="Shiraishi A."/>
            <person name="Satake H."/>
            <person name="Nakayama K."/>
        </authorList>
    </citation>
    <scope>NUCLEOTIDE SEQUENCE</scope>
</reference>
<dbReference type="EMBL" id="BQNB010015948">
    <property type="protein sequence ID" value="GJT46000.1"/>
    <property type="molecule type" value="Genomic_DNA"/>
</dbReference>
<proteinExistence type="predicted"/>
<evidence type="ECO:0000313" key="2">
    <source>
        <dbReference type="Proteomes" id="UP001151760"/>
    </source>
</evidence>
<accession>A0ABQ5E559</accession>